<dbReference type="GO" id="GO:0046872">
    <property type="term" value="F:metal ion binding"/>
    <property type="evidence" value="ECO:0007669"/>
    <property type="project" value="UniProtKB-KW"/>
</dbReference>
<dbReference type="Pfam" id="PF18119">
    <property type="entry name" value="RIG-I_C"/>
    <property type="match status" value="1"/>
</dbReference>
<dbReference type="Pfam" id="PF00271">
    <property type="entry name" value="Helicase_C"/>
    <property type="match status" value="1"/>
</dbReference>
<evidence type="ECO:0000313" key="21">
    <source>
        <dbReference type="Proteomes" id="UP000828390"/>
    </source>
</evidence>
<evidence type="ECO:0000256" key="6">
    <source>
        <dbReference type="ARBA" id="ARBA00022723"/>
    </source>
</evidence>
<dbReference type="GO" id="GO:0045087">
    <property type="term" value="P:innate immune response"/>
    <property type="evidence" value="ECO:0007669"/>
    <property type="project" value="UniProtKB-KW"/>
</dbReference>
<keyword evidence="21" id="KW-1185">Reference proteome</keyword>
<dbReference type="PROSITE" id="PS51192">
    <property type="entry name" value="HELICASE_ATP_BIND_1"/>
    <property type="match status" value="1"/>
</dbReference>
<keyword evidence="4" id="KW-0963">Cytoplasm</keyword>
<dbReference type="PANTHER" id="PTHR14074:SF16">
    <property type="entry name" value="ANTIVIRAL INNATE IMMUNE RESPONSE RECEPTOR RIG-I"/>
    <property type="match status" value="1"/>
</dbReference>
<gene>
    <name evidence="20" type="ORF">DPMN_165250</name>
</gene>
<evidence type="ECO:0000256" key="15">
    <source>
        <dbReference type="ARBA" id="ARBA00049390"/>
    </source>
</evidence>
<dbReference type="SUPFAM" id="SSF52540">
    <property type="entry name" value="P-loop containing nucleoside triphosphate hydrolases"/>
    <property type="match status" value="1"/>
</dbReference>
<dbReference type="Gene3D" id="2.170.150.30">
    <property type="entry name" value="RIG-I-like receptor, C-terminal regulatory domain"/>
    <property type="match status" value="1"/>
</dbReference>
<feature type="domain" description="Helicase C-terminal" evidence="18">
    <location>
        <begin position="449"/>
        <end position="605"/>
    </location>
</feature>
<dbReference type="Proteomes" id="UP000828390">
    <property type="component" value="Unassembled WGS sequence"/>
</dbReference>
<dbReference type="GO" id="GO:0005524">
    <property type="term" value="F:ATP binding"/>
    <property type="evidence" value="ECO:0007669"/>
    <property type="project" value="UniProtKB-KW"/>
</dbReference>
<comment type="similarity">
    <text evidence="2">Belongs to the helicase family. RLR subfamily.</text>
</comment>
<dbReference type="InterPro" id="IPR041204">
    <property type="entry name" value="RIG-I-like_C"/>
</dbReference>
<evidence type="ECO:0000256" key="3">
    <source>
        <dbReference type="ARBA" id="ARBA00012552"/>
    </source>
</evidence>
<evidence type="ECO:0000259" key="19">
    <source>
        <dbReference type="PROSITE" id="PS51789"/>
    </source>
</evidence>
<comment type="catalytic activity">
    <reaction evidence="15">
        <text>ATP + H2O = ADP + phosphate + H(+)</text>
        <dbReference type="Rhea" id="RHEA:13065"/>
        <dbReference type="ChEBI" id="CHEBI:15377"/>
        <dbReference type="ChEBI" id="CHEBI:15378"/>
        <dbReference type="ChEBI" id="CHEBI:30616"/>
        <dbReference type="ChEBI" id="CHEBI:43474"/>
        <dbReference type="ChEBI" id="CHEBI:456216"/>
        <dbReference type="EC" id="3.6.4.13"/>
    </reaction>
    <physiologicalReaction direction="left-to-right" evidence="15">
        <dbReference type="Rhea" id="RHEA:13066"/>
    </physiologicalReaction>
</comment>
<evidence type="ECO:0000256" key="12">
    <source>
        <dbReference type="ARBA" id="ARBA00022859"/>
    </source>
</evidence>
<feature type="domain" description="Helicase ATP-binding" evidence="17">
    <location>
        <begin position="79"/>
        <end position="261"/>
    </location>
</feature>
<keyword evidence="11" id="KW-0067">ATP-binding</keyword>
<dbReference type="Gene3D" id="3.40.50.300">
    <property type="entry name" value="P-loop containing nucleotide triphosphate hydrolases"/>
    <property type="match status" value="2"/>
</dbReference>
<reference evidence="20" key="2">
    <citation type="submission" date="2020-11" db="EMBL/GenBank/DDBJ databases">
        <authorList>
            <person name="McCartney M.A."/>
            <person name="Auch B."/>
            <person name="Kono T."/>
            <person name="Mallez S."/>
            <person name="Becker A."/>
            <person name="Gohl D.M."/>
            <person name="Silverstein K.A.T."/>
            <person name="Koren S."/>
            <person name="Bechman K.B."/>
            <person name="Herman A."/>
            <person name="Abrahante J.E."/>
            <person name="Garbe J."/>
        </authorList>
    </citation>
    <scope>NUCLEOTIDE SEQUENCE</scope>
    <source>
        <strain evidence="20">Duluth1</strain>
        <tissue evidence="20">Whole animal</tissue>
    </source>
</reference>
<evidence type="ECO:0000256" key="16">
    <source>
        <dbReference type="SAM" id="MobiDB-lite"/>
    </source>
</evidence>
<dbReference type="PROSITE" id="PS51789">
    <property type="entry name" value="RLR_CTR"/>
    <property type="match status" value="1"/>
</dbReference>
<dbReference type="AlphaFoldDB" id="A0A9D4IW75"/>
<accession>A0A9D4IW75</accession>
<dbReference type="GO" id="GO:0016787">
    <property type="term" value="F:hydrolase activity"/>
    <property type="evidence" value="ECO:0007669"/>
    <property type="project" value="UniProtKB-KW"/>
</dbReference>
<dbReference type="InterPro" id="IPR011545">
    <property type="entry name" value="DEAD/DEAH_box_helicase_dom"/>
</dbReference>
<dbReference type="GO" id="GO:0003723">
    <property type="term" value="F:RNA binding"/>
    <property type="evidence" value="ECO:0007669"/>
    <property type="project" value="UniProtKB-KW"/>
</dbReference>
<reference evidence="20" key="1">
    <citation type="journal article" date="2019" name="bioRxiv">
        <title>The Genome of the Zebra Mussel, Dreissena polymorpha: A Resource for Invasive Species Research.</title>
        <authorList>
            <person name="McCartney M.A."/>
            <person name="Auch B."/>
            <person name="Kono T."/>
            <person name="Mallez S."/>
            <person name="Zhang Y."/>
            <person name="Obille A."/>
            <person name="Becker A."/>
            <person name="Abrahante J.E."/>
            <person name="Garbe J."/>
            <person name="Badalamenti J.P."/>
            <person name="Herman A."/>
            <person name="Mangelson H."/>
            <person name="Liachko I."/>
            <person name="Sullivan S."/>
            <person name="Sone E.D."/>
            <person name="Koren S."/>
            <person name="Silverstein K.A.T."/>
            <person name="Beckman K.B."/>
            <person name="Gohl D.M."/>
        </authorList>
    </citation>
    <scope>NUCLEOTIDE SEQUENCE</scope>
    <source>
        <strain evidence="20">Duluth1</strain>
        <tissue evidence="20">Whole animal</tissue>
    </source>
</reference>
<feature type="region of interest" description="Disordered" evidence="16">
    <location>
        <begin position="40"/>
        <end position="63"/>
    </location>
</feature>
<dbReference type="GO" id="GO:0005737">
    <property type="term" value="C:cytoplasm"/>
    <property type="evidence" value="ECO:0007669"/>
    <property type="project" value="UniProtKB-SubCell"/>
</dbReference>
<organism evidence="20 21">
    <name type="scientific">Dreissena polymorpha</name>
    <name type="common">Zebra mussel</name>
    <name type="synonym">Mytilus polymorpha</name>
    <dbReference type="NCBI Taxonomy" id="45954"/>
    <lineage>
        <taxon>Eukaryota</taxon>
        <taxon>Metazoa</taxon>
        <taxon>Spiralia</taxon>
        <taxon>Lophotrochozoa</taxon>
        <taxon>Mollusca</taxon>
        <taxon>Bivalvia</taxon>
        <taxon>Autobranchia</taxon>
        <taxon>Heteroconchia</taxon>
        <taxon>Euheterodonta</taxon>
        <taxon>Imparidentia</taxon>
        <taxon>Neoheterodontei</taxon>
        <taxon>Myida</taxon>
        <taxon>Dreissenoidea</taxon>
        <taxon>Dreissenidae</taxon>
        <taxon>Dreissena</taxon>
    </lineage>
</organism>
<dbReference type="EC" id="3.6.4.13" evidence="3"/>
<keyword evidence="14" id="KW-0051">Antiviral defense</keyword>
<dbReference type="SMART" id="SM00490">
    <property type="entry name" value="HELICc"/>
    <property type="match status" value="1"/>
</dbReference>
<dbReference type="InterPro" id="IPR038557">
    <property type="entry name" value="RLR_C_sf"/>
</dbReference>
<keyword evidence="13" id="KW-0694">RNA-binding</keyword>
<dbReference type="Gene3D" id="1.20.1320.30">
    <property type="match status" value="1"/>
</dbReference>
<evidence type="ECO:0000256" key="10">
    <source>
        <dbReference type="ARBA" id="ARBA00022833"/>
    </source>
</evidence>
<evidence type="ECO:0000259" key="18">
    <source>
        <dbReference type="PROSITE" id="PS51194"/>
    </source>
</evidence>
<dbReference type="Pfam" id="PF00270">
    <property type="entry name" value="DEAD"/>
    <property type="match status" value="1"/>
</dbReference>
<evidence type="ECO:0000256" key="1">
    <source>
        <dbReference type="ARBA" id="ARBA00004496"/>
    </source>
</evidence>
<dbReference type="PANTHER" id="PTHR14074">
    <property type="entry name" value="HELICASE WITH DEATH DOMAIN-RELATED"/>
    <property type="match status" value="1"/>
</dbReference>
<evidence type="ECO:0000256" key="4">
    <source>
        <dbReference type="ARBA" id="ARBA00022490"/>
    </source>
</evidence>
<dbReference type="PROSITE" id="PS51194">
    <property type="entry name" value="HELICASE_CTER"/>
    <property type="match status" value="1"/>
</dbReference>
<dbReference type="SMART" id="SM00487">
    <property type="entry name" value="DEXDc"/>
    <property type="match status" value="1"/>
</dbReference>
<dbReference type="InterPro" id="IPR001650">
    <property type="entry name" value="Helicase_C-like"/>
</dbReference>
<protein>
    <recommendedName>
        <fullName evidence="3">RNA helicase</fullName>
        <ecNumber evidence="3">3.6.4.13</ecNumber>
    </recommendedName>
</protein>
<dbReference type="InterPro" id="IPR027417">
    <property type="entry name" value="P-loop_NTPase"/>
</dbReference>
<dbReference type="GO" id="GO:0003724">
    <property type="term" value="F:RNA helicase activity"/>
    <property type="evidence" value="ECO:0007669"/>
    <property type="project" value="UniProtKB-EC"/>
</dbReference>
<feature type="domain" description="RLR CTR" evidence="19">
    <location>
        <begin position="632"/>
        <end position="761"/>
    </location>
</feature>
<dbReference type="GO" id="GO:0051607">
    <property type="term" value="P:defense response to virus"/>
    <property type="evidence" value="ECO:0007669"/>
    <property type="project" value="UniProtKB-KW"/>
</dbReference>
<keyword evidence="7" id="KW-0547">Nucleotide-binding</keyword>
<comment type="subcellular location">
    <subcellularLocation>
        <location evidence="1">Cytoplasm</location>
    </subcellularLocation>
</comment>
<dbReference type="InterPro" id="IPR051363">
    <property type="entry name" value="RLR_Helicase"/>
</dbReference>
<evidence type="ECO:0000256" key="9">
    <source>
        <dbReference type="ARBA" id="ARBA00022806"/>
    </source>
</evidence>
<evidence type="ECO:0000256" key="5">
    <source>
        <dbReference type="ARBA" id="ARBA00022588"/>
    </source>
</evidence>
<keyword evidence="6" id="KW-0479">Metal-binding</keyword>
<evidence type="ECO:0000256" key="2">
    <source>
        <dbReference type="ARBA" id="ARBA00006866"/>
    </source>
</evidence>
<dbReference type="InterPro" id="IPR021673">
    <property type="entry name" value="RLR_CTR"/>
</dbReference>
<feature type="compositionally biased region" description="Basic and acidic residues" evidence="16">
    <location>
        <begin position="54"/>
        <end position="63"/>
    </location>
</feature>
<evidence type="ECO:0000313" key="20">
    <source>
        <dbReference type="EMBL" id="KAH3787129.1"/>
    </source>
</evidence>
<evidence type="ECO:0000256" key="11">
    <source>
        <dbReference type="ARBA" id="ARBA00022840"/>
    </source>
</evidence>
<evidence type="ECO:0000256" key="14">
    <source>
        <dbReference type="ARBA" id="ARBA00023118"/>
    </source>
</evidence>
<proteinExistence type="inferred from homology"/>
<evidence type="ECO:0000256" key="13">
    <source>
        <dbReference type="ARBA" id="ARBA00022884"/>
    </source>
</evidence>
<evidence type="ECO:0000256" key="8">
    <source>
        <dbReference type="ARBA" id="ARBA00022801"/>
    </source>
</evidence>
<keyword evidence="12" id="KW-0391">Immunity</keyword>
<dbReference type="Pfam" id="PF11648">
    <property type="entry name" value="RIG-I_C-RD"/>
    <property type="match status" value="1"/>
</dbReference>
<keyword evidence="9" id="KW-0347">Helicase</keyword>
<dbReference type="EMBL" id="JAIWYP010000008">
    <property type="protein sequence ID" value="KAH3787129.1"/>
    <property type="molecule type" value="Genomic_DNA"/>
</dbReference>
<keyword evidence="5" id="KW-0399">Innate immunity</keyword>
<name>A0A9D4IW75_DREPO</name>
<sequence length="774" mass="88145">MTDKNLLKQGPIIENNEEVEVSEVLTLTLCQSETVMGNKRQADGAITRSAASSEEDKVRKNQMQEDKDVELYEYQKELAKEGCDGANVIILAPTNSGKTYVASRIIQIHLRRQKAQKKLARVVFLVENEALAFQQGKVFAEQLAAYRTKVFTGSVQSVKGQFLRDHLAELDILVATAQILVNDLTSGKIQSLNEFSLIVFDECHHSYNDHVFNAILRNYLDMKLNSKDDAEDLPQIVGMTASLGVSGSTDDEKGINHMKRIMANMDARFLCTVRTHDNLESLKKHMSSPIEELVAVKPRENDVFKEKVLDAAIEIEKHVNKHVAKKRRTLTDSQKATFKVPVNIIGTEQFSQWISDFVQSIAEVDASLGRILNPCREHLEAYSKSLLLHRDARTKDALHVLETFIDEFNIVPPLEEMDSTLVNIYEEMTITYQVNEDGSENPKLVRMGQILNEILVFNANARGIIFVKTRELADALVKWINESDKLKVLNANIFVGQSVGSSRGGMTKCRQRDALECFKGGLHRVIIATSVAEEGLDIHKCNLVIRYEHVTNEIARLQSRGRARAEHSRYFVISEEVSGILEKEKKNQRCEELMNTLVPRLQEYLENSANSWDSERRHMQLQMKKELECKVEERRLNVIDEMEFKCLNCGSFICSSRNIKCIKRAHHIIIDPEAYKRLNLQRDTPYFTEPEDIAYGGRLFCAEISCQKWLGSVCTYNDIDFPLINLKAFKVVNSNGVGKKFKRWKNVPCEIDAFTPEDLNNLTEDRLAKQIENP</sequence>
<evidence type="ECO:0000256" key="7">
    <source>
        <dbReference type="ARBA" id="ARBA00022741"/>
    </source>
</evidence>
<dbReference type="InterPro" id="IPR014001">
    <property type="entry name" value="Helicase_ATP-bd"/>
</dbReference>
<evidence type="ECO:0000259" key="17">
    <source>
        <dbReference type="PROSITE" id="PS51192"/>
    </source>
</evidence>
<comment type="caution">
    <text evidence="20">The sequence shown here is derived from an EMBL/GenBank/DDBJ whole genome shotgun (WGS) entry which is preliminary data.</text>
</comment>
<keyword evidence="10" id="KW-0862">Zinc</keyword>
<keyword evidence="8" id="KW-0378">Hydrolase</keyword>